<name>A0ABU3U2I1_9FLAO</name>
<comment type="caution">
    <text evidence="2">The sequence shown here is derived from an EMBL/GenBank/DDBJ whole genome shotgun (WGS) entry which is preliminary data.</text>
</comment>
<evidence type="ECO:0000256" key="1">
    <source>
        <dbReference type="SAM" id="Phobius"/>
    </source>
</evidence>
<keyword evidence="1" id="KW-1133">Transmembrane helix</keyword>
<keyword evidence="3" id="KW-1185">Reference proteome</keyword>
<evidence type="ECO:0000313" key="2">
    <source>
        <dbReference type="EMBL" id="MDU8884549.1"/>
    </source>
</evidence>
<organism evidence="2 3">
    <name type="scientific">Gilvirhabdus luticola</name>
    <dbReference type="NCBI Taxonomy" id="3079858"/>
    <lineage>
        <taxon>Bacteria</taxon>
        <taxon>Pseudomonadati</taxon>
        <taxon>Bacteroidota</taxon>
        <taxon>Flavobacteriia</taxon>
        <taxon>Flavobacteriales</taxon>
        <taxon>Flavobacteriaceae</taxon>
        <taxon>Gilvirhabdus</taxon>
    </lineage>
</organism>
<keyword evidence="1" id="KW-0472">Membrane</keyword>
<reference evidence="2 3" key="1">
    <citation type="submission" date="2023-10" db="EMBL/GenBank/DDBJ databases">
        <title>Marimonas sp. nov. isolated from tidal mud flat.</title>
        <authorList>
            <person name="Jaincy N.J."/>
            <person name="Srinivasan S."/>
            <person name="Lee S.-S."/>
        </authorList>
    </citation>
    <scope>NUCLEOTIDE SEQUENCE [LARGE SCALE GENOMIC DNA]</scope>
    <source>
        <strain evidence="2 3">MJ-SS3</strain>
    </source>
</reference>
<evidence type="ECO:0000313" key="3">
    <source>
        <dbReference type="Proteomes" id="UP001268651"/>
    </source>
</evidence>
<sequence length="137" mass="14906">MILSFQTPQAQELDSELPKTPQQLFDYHTLKQKRNKTTAWILAGGGLLMTMSGLVINSADEAAEVATLGLADIEEVHKGDWLIYVGGATTLASIPFFISSGKHKSKATVALKAQQNSVVWRTLSNLNSLAIGFKIDF</sequence>
<proteinExistence type="predicted"/>
<feature type="transmembrane region" description="Helical" evidence="1">
    <location>
        <begin position="79"/>
        <end position="98"/>
    </location>
</feature>
<protein>
    <submittedName>
        <fullName evidence="2">Uncharacterized protein</fullName>
    </submittedName>
</protein>
<dbReference type="Proteomes" id="UP001268651">
    <property type="component" value="Unassembled WGS sequence"/>
</dbReference>
<gene>
    <name evidence="2" type="ORF">RXV94_00150</name>
</gene>
<dbReference type="RefSeq" id="WP_316660252.1">
    <property type="nucleotide sequence ID" value="NZ_JAWHTF010000001.1"/>
</dbReference>
<feature type="transmembrane region" description="Helical" evidence="1">
    <location>
        <begin position="39"/>
        <end position="59"/>
    </location>
</feature>
<dbReference type="EMBL" id="JAWHTF010000001">
    <property type="protein sequence ID" value="MDU8884549.1"/>
    <property type="molecule type" value="Genomic_DNA"/>
</dbReference>
<keyword evidence="1" id="KW-0812">Transmembrane</keyword>
<accession>A0ABU3U2I1</accession>